<dbReference type="EMBL" id="SRLO01000373">
    <property type="protein sequence ID" value="TNN58695.1"/>
    <property type="molecule type" value="Genomic_DNA"/>
</dbReference>
<proteinExistence type="predicted"/>
<gene>
    <name evidence="2" type="ORF">EYF80_031109</name>
</gene>
<feature type="region of interest" description="Disordered" evidence="1">
    <location>
        <begin position="29"/>
        <end position="64"/>
    </location>
</feature>
<reference evidence="2 3" key="1">
    <citation type="submission" date="2019-03" db="EMBL/GenBank/DDBJ databases">
        <title>First draft genome of Liparis tanakae, snailfish: a comprehensive survey of snailfish specific genes.</title>
        <authorList>
            <person name="Kim W."/>
            <person name="Song I."/>
            <person name="Jeong J.-H."/>
            <person name="Kim D."/>
            <person name="Kim S."/>
            <person name="Ryu S."/>
            <person name="Song J.Y."/>
            <person name="Lee S.K."/>
        </authorList>
    </citation>
    <scope>NUCLEOTIDE SEQUENCE [LARGE SCALE GENOMIC DNA]</scope>
    <source>
        <tissue evidence="2">Muscle</tissue>
    </source>
</reference>
<dbReference type="AlphaFoldDB" id="A0A4Z2H011"/>
<evidence type="ECO:0000313" key="3">
    <source>
        <dbReference type="Proteomes" id="UP000314294"/>
    </source>
</evidence>
<dbReference type="Proteomes" id="UP000314294">
    <property type="component" value="Unassembled WGS sequence"/>
</dbReference>
<sequence>MAYRVPGRSPSSSAEVSVFGTEMFFHRTRSGSVSRTLKRSARPGPPRQDTRSRSDDKDATWRLWTDDGAGGQRQVVYVWRPETGGVCLEDRDGGCMSGDRLVSPVEALRWTGGAVLLPAEATTLTVYEVPGTRELKPDRRIAESWILVLNVVPESESSRVTSYQST</sequence>
<accession>A0A4Z2H011</accession>
<comment type="caution">
    <text evidence="2">The sequence shown here is derived from an EMBL/GenBank/DDBJ whole genome shotgun (WGS) entry which is preliminary data.</text>
</comment>
<name>A0A4Z2H011_9TELE</name>
<evidence type="ECO:0000313" key="2">
    <source>
        <dbReference type="EMBL" id="TNN58695.1"/>
    </source>
</evidence>
<evidence type="ECO:0000256" key="1">
    <source>
        <dbReference type="SAM" id="MobiDB-lite"/>
    </source>
</evidence>
<protein>
    <submittedName>
        <fullName evidence="2">Uncharacterized protein</fullName>
    </submittedName>
</protein>
<feature type="compositionally biased region" description="Basic and acidic residues" evidence="1">
    <location>
        <begin position="48"/>
        <end position="60"/>
    </location>
</feature>
<keyword evidence="3" id="KW-1185">Reference proteome</keyword>
<organism evidence="2 3">
    <name type="scientific">Liparis tanakae</name>
    <name type="common">Tanaka's snailfish</name>
    <dbReference type="NCBI Taxonomy" id="230148"/>
    <lineage>
        <taxon>Eukaryota</taxon>
        <taxon>Metazoa</taxon>
        <taxon>Chordata</taxon>
        <taxon>Craniata</taxon>
        <taxon>Vertebrata</taxon>
        <taxon>Euteleostomi</taxon>
        <taxon>Actinopterygii</taxon>
        <taxon>Neopterygii</taxon>
        <taxon>Teleostei</taxon>
        <taxon>Neoteleostei</taxon>
        <taxon>Acanthomorphata</taxon>
        <taxon>Eupercaria</taxon>
        <taxon>Perciformes</taxon>
        <taxon>Cottioidei</taxon>
        <taxon>Cottales</taxon>
        <taxon>Liparidae</taxon>
        <taxon>Liparis</taxon>
    </lineage>
</organism>